<name>A0A6H1Z8K4_9ZZZZ</name>
<dbReference type="EMBL" id="MT145189">
    <property type="protein sequence ID" value="QJI04700.1"/>
    <property type="molecule type" value="Genomic_DNA"/>
</dbReference>
<dbReference type="AlphaFoldDB" id="A0A6H1Z8K4"/>
<organism evidence="1">
    <name type="scientific">viral metagenome</name>
    <dbReference type="NCBI Taxonomy" id="1070528"/>
    <lineage>
        <taxon>unclassified sequences</taxon>
        <taxon>metagenomes</taxon>
        <taxon>organismal metagenomes</taxon>
    </lineage>
</organism>
<dbReference type="EMBL" id="MT143974">
    <property type="protein sequence ID" value="QJA44223.1"/>
    <property type="molecule type" value="Genomic_DNA"/>
</dbReference>
<protein>
    <submittedName>
        <fullName evidence="1">Uncharacterized protein</fullName>
    </submittedName>
</protein>
<dbReference type="EMBL" id="MT144601">
    <property type="protein sequence ID" value="QJH94495.1"/>
    <property type="molecule type" value="Genomic_DNA"/>
</dbReference>
<evidence type="ECO:0000313" key="1">
    <source>
        <dbReference type="EMBL" id="QJA44223.1"/>
    </source>
</evidence>
<proteinExistence type="predicted"/>
<evidence type="ECO:0000313" key="2">
    <source>
        <dbReference type="EMBL" id="QJH94495.1"/>
    </source>
</evidence>
<reference evidence="1" key="1">
    <citation type="submission" date="2020-03" db="EMBL/GenBank/DDBJ databases">
        <title>The deep terrestrial virosphere.</title>
        <authorList>
            <person name="Holmfeldt K."/>
            <person name="Nilsson E."/>
            <person name="Simone D."/>
            <person name="Lopez-Fernandez M."/>
            <person name="Wu X."/>
            <person name="de Brujin I."/>
            <person name="Lundin D."/>
            <person name="Andersson A."/>
            <person name="Bertilsson S."/>
            <person name="Dopson M."/>
        </authorList>
    </citation>
    <scope>NUCLEOTIDE SEQUENCE</scope>
    <source>
        <strain evidence="3">MM415A00110</strain>
        <strain evidence="1">TM448A00090</strain>
        <strain evidence="2">TM448B00221</strain>
    </source>
</reference>
<evidence type="ECO:0000313" key="3">
    <source>
        <dbReference type="EMBL" id="QJI04700.1"/>
    </source>
</evidence>
<sequence length="51" mass="5745">MIYVICEIHGINGLPVGEKIYVSSAVKRATIKVFRRIYANIVKIEGKLVKL</sequence>
<gene>
    <name evidence="3" type="ORF">MM415A00110_0021</name>
    <name evidence="1" type="ORF">TM448A00090_0055</name>
    <name evidence="2" type="ORF">TM448B00221_0049</name>
</gene>
<accession>A0A6H1Z8K4</accession>